<keyword evidence="2" id="KW-0539">Nucleus</keyword>
<proteinExistence type="predicted"/>
<feature type="compositionally biased region" description="Basic and acidic residues" evidence="3">
    <location>
        <begin position="67"/>
        <end position="90"/>
    </location>
</feature>
<reference evidence="5 6" key="1">
    <citation type="submission" date="2016-05" db="EMBL/GenBank/DDBJ databases">
        <title>Genome sequencing reveals origins of a unique bacterial endosymbiosis in the earliest lineages of terrestrial Fungi.</title>
        <authorList>
            <consortium name="DOE Joint Genome Institute"/>
            <person name="Uehling J."/>
            <person name="Gryganskyi A."/>
            <person name="Hameed K."/>
            <person name="Tschaplinski T."/>
            <person name="Misztal P."/>
            <person name="Wu S."/>
            <person name="Desiro A."/>
            <person name="Vande Pol N."/>
            <person name="Du Z.-Y."/>
            <person name="Zienkiewicz A."/>
            <person name="Zienkiewicz K."/>
            <person name="Morin E."/>
            <person name="Tisserant E."/>
            <person name="Splivallo R."/>
            <person name="Hainaut M."/>
            <person name="Henrissat B."/>
            <person name="Ohm R."/>
            <person name="Kuo A."/>
            <person name="Yan J."/>
            <person name="Lipzen A."/>
            <person name="Nolan M."/>
            <person name="Labutti K."/>
            <person name="Barry K."/>
            <person name="Goldstein A."/>
            <person name="Labbe J."/>
            <person name="Schadt C."/>
            <person name="Tuskan G."/>
            <person name="Grigoriev I."/>
            <person name="Martin F."/>
            <person name="Vilgalys R."/>
            <person name="Bonito G."/>
        </authorList>
    </citation>
    <scope>NUCLEOTIDE SEQUENCE [LARGE SCALE GENOMIC DNA]</scope>
    <source>
        <strain evidence="5 6">AG-77</strain>
    </source>
</reference>
<evidence type="ECO:0000259" key="4">
    <source>
        <dbReference type="Pfam" id="PF08701"/>
    </source>
</evidence>
<dbReference type="OrthoDB" id="10266128at2759"/>
<feature type="compositionally biased region" description="Basic residues" evidence="3">
    <location>
        <begin position="1"/>
        <end position="32"/>
    </location>
</feature>
<gene>
    <name evidence="5" type="ORF">K457DRAFT_132744</name>
</gene>
<feature type="compositionally biased region" description="Low complexity" evidence="3">
    <location>
        <begin position="95"/>
        <end position="110"/>
    </location>
</feature>
<feature type="domain" description="Guanine nucleotide-binding protein-like 3 N-terminal" evidence="4">
    <location>
        <begin position="14"/>
        <end position="88"/>
    </location>
</feature>
<dbReference type="AlphaFoldDB" id="A0A197KD98"/>
<protein>
    <recommendedName>
        <fullName evidence="4">Guanine nucleotide-binding protein-like 3 N-terminal domain-containing protein</fullName>
    </recommendedName>
</protein>
<dbReference type="EMBL" id="KV442014">
    <property type="protein sequence ID" value="OAQ35485.1"/>
    <property type="molecule type" value="Genomic_DNA"/>
</dbReference>
<evidence type="ECO:0000256" key="2">
    <source>
        <dbReference type="ARBA" id="ARBA00023242"/>
    </source>
</evidence>
<dbReference type="Pfam" id="PF08701">
    <property type="entry name" value="GN3L_Grn1"/>
    <property type="match status" value="1"/>
</dbReference>
<feature type="compositionally biased region" description="Low complexity" evidence="3">
    <location>
        <begin position="146"/>
        <end position="164"/>
    </location>
</feature>
<organism evidence="5 6">
    <name type="scientific">Linnemannia elongata AG-77</name>
    <dbReference type="NCBI Taxonomy" id="1314771"/>
    <lineage>
        <taxon>Eukaryota</taxon>
        <taxon>Fungi</taxon>
        <taxon>Fungi incertae sedis</taxon>
        <taxon>Mucoromycota</taxon>
        <taxon>Mortierellomycotina</taxon>
        <taxon>Mortierellomycetes</taxon>
        <taxon>Mortierellales</taxon>
        <taxon>Mortierellaceae</taxon>
        <taxon>Linnemannia</taxon>
    </lineage>
</organism>
<keyword evidence="6" id="KW-1185">Reference proteome</keyword>
<evidence type="ECO:0000313" key="6">
    <source>
        <dbReference type="Proteomes" id="UP000078512"/>
    </source>
</evidence>
<sequence length="201" mass="22663">MPRRKITSKRIPANHRYKIEKRVKDHHRKLRKDSKSNPNVHHKNKKDPGIPNNFPFKEQILQQIADQKMKEQEAKDKAKEARRKAAEKARKANKARNTNPTEAEAAPTPAAEKKDKKRKAAAVEEDDEEAPTLVLSKAAQRKAEKASTAPAAATKKTKTAAVTKKAGKKQKEENDVEDAPYNFAEHFAGAEQDGDEEEEEE</sequence>
<comment type="subcellular location">
    <subcellularLocation>
        <location evidence="1">Nucleus</location>
    </subcellularLocation>
</comment>
<feature type="region of interest" description="Disordered" evidence="3">
    <location>
        <begin position="1"/>
        <end position="201"/>
    </location>
</feature>
<dbReference type="GO" id="GO:0005634">
    <property type="term" value="C:nucleus"/>
    <property type="evidence" value="ECO:0007669"/>
    <property type="project" value="UniProtKB-SubCell"/>
</dbReference>
<evidence type="ECO:0000313" key="5">
    <source>
        <dbReference type="EMBL" id="OAQ35485.1"/>
    </source>
</evidence>
<evidence type="ECO:0000256" key="3">
    <source>
        <dbReference type="SAM" id="MobiDB-lite"/>
    </source>
</evidence>
<dbReference type="STRING" id="1314771.A0A197KD98"/>
<evidence type="ECO:0000256" key="1">
    <source>
        <dbReference type="ARBA" id="ARBA00004123"/>
    </source>
</evidence>
<dbReference type="Proteomes" id="UP000078512">
    <property type="component" value="Unassembled WGS sequence"/>
</dbReference>
<feature type="compositionally biased region" description="Acidic residues" evidence="3">
    <location>
        <begin position="192"/>
        <end position="201"/>
    </location>
</feature>
<accession>A0A197KD98</accession>
<name>A0A197KD98_9FUNG</name>
<dbReference type="InterPro" id="IPR014813">
    <property type="entry name" value="Gnl3_N_dom"/>
</dbReference>